<dbReference type="Pfam" id="PF01255">
    <property type="entry name" value="Prenyltransf"/>
    <property type="match status" value="1"/>
</dbReference>
<dbReference type="InterPro" id="IPR009061">
    <property type="entry name" value="DNA-bd_dom_put_sf"/>
</dbReference>
<evidence type="ECO:0000256" key="4">
    <source>
        <dbReference type="ARBA" id="ARBA00023242"/>
    </source>
</evidence>
<dbReference type="GO" id="GO:0070914">
    <property type="term" value="P:UV-damage excision repair"/>
    <property type="evidence" value="ECO:0007669"/>
    <property type="project" value="TreeGrafter"/>
</dbReference>
<dbReference type="InterPro" id="IPR018520">
    <property type="entry name" value="UPP_synth-like_CS"/>
</dbReference>
<dbReference type="AlphaFoldDB" id="A0A8T8SDT0"/>
<dbReference type="GO" id="GO:0000110">
    <property type="term" value="C:nucleotide-excision repair factor 1 complex"/>
    <property type="evidence" value="ECO:0007669"/>
    <property type="project" value="TreeGrafter"/>
</dbReference>
<proteinExistence type="predicted"/>
<keyword evidence="5" id="KW-0812">Transmembrane</keyword>
<organism evidence="7 8">
    <name type="scientific">Tilletia indica</name>
    <dbReference type="NCBI Taxonomy" id="43049"/>
    <lineage>
        <taxon>Eukaryota</taxon>
        <taxon>Fungi</taxon>
        <taxon>Dikarya</taxon>
        <taxon>Basidiomycota</taxon>
        <taxon>Ustilaginomycotina</taxon>
        <taxon>Exobasidiomycetes</taxon>
        <taxon>Tilletiales</taxon>
        <taxon>Tilletiaceae</taxon>
        <taxon>Tilletia</taxon>
    </lineage>
</organism>
<dbReference type="GO" id="GO:0000715">
    <property type="term" value="P:nucleotide-excision repair, DNA damage recognition"/>
    <property type="evidence" value="ECO:0007669"/>
    <property type="project" value="TreeGrafter"/>
</dbReference>
<evidence type="ECO:0000256" key="3">
    <source>
        <dbReference type="ARBA" id="ARBA00022833"/>
    </source>
</evidence>
<gene>
    <name evidence="7" type="ORF">A4X13_0g8770</name>
</gene>
<name>A0A8T8SDT0_9BASI</name>
<protein>
    <recommendedName>
        <fullName evidence="6">XPA C-terminal domain-containing protein</fullName>
    </recommendedName>
</protein>
<dbReference type="GO" id="GO:0003684">
    <property type="term" value="F:damaged DNA binding"/>
    <property type="evidence" value="ECO:0007669"/>
    <property type="project" value="InterPro"/>
</dbReference>
<dbReference type="EMBL" id="LWDF02001773">
    <property type="protein sequence ID" value="KAE8237482.1"/>
    <property type="molecule type" value="Genomic_DNA"/>
</dbReference>
<dbReference type="GO" id="GO:0006284">
    <property type="term" value="P:base-excision repair"/>
    <property type="evidence" value="ECO:0007669"/>
    <property type="project" value="TreeGrafter"/>
</dbReference>
<comment type="subcellular location">
    <subcellularLocation>
        <location evidence="1">Nucleus</location>
    </subcellularLocation>
</comment>
<dbReference type="InterPro" id="IPR022658">
    <property type="entry name" value="XPA_CS"/>
</dbReference>
<dbReference type="Gene3D" id="3.90.530.10">
    <property type="entry name" value="XPA C-terminal domain"/>
    <property type="match status" value="1"/>
</dbReference>
<comment type="caution">
    <text evidence="7">The sequence shown here is derived from an EMBL/GenBank/DDBJ whole genome shotgun (WGS) entry which is preliminary data.</text>
</comment>
<sequence length="286" mass="32693">PEELNDHMLFTHSPPLDLLVRTSGVRRLSDFMLWQASSSNTQLCFVDVYWPQFGLRHLIPILLNYQRAVWARSRQEGGKVGGRRVGGVASLSVAAEGEVGERAAVSHRRQRIAKGRSPRPFVLLLFIASLVLLVAHLAYGLHWADPDKFSLLTKTEVKEDYLLTDSELRDPELLPHLLRPNPHKATYSNMMLFLRCQVESYAFGPNRWGSPEELDAELTRRQEAKAQRRGKKFVEEMKGLRMRTRDARIAKRNEEAAHEHRWVGVDGQVGQQVCETCGQEIEVEEF</sequence>
<feature type="domain" description="XPA C-terminal" evidence="6">
    <location>
        <begin position="148"/>
        <end position="198"/>
    </location>
</feature>
<dbReference type="PROSITE" id="PS00753">
    <property type="entry name" value="XPA_2"/>
    <property type="match status" value="1"/>
</dbReference>
<dbReference type="PROSITE" id="PS01066">
    <property type="entry name" value="UPP_SYNTHASE"/>
    <property type="match status" value="1"/>
</dbReference>
<feature type="transmembrane region" description="Helical" evidence="5">
    <location>
        <begin position="121"/>
        <end position="144"/>
    </location>
</feature>
<dbReference type="Gene3D" id="3.40.1180.10">
    <property type="entry name" value="Decaprenyl diphosphate synthase-like"/>
    <property type="match status" value="1"/>
</dbReference>
<keyword evidence="3" id="KW-0862">Zinc</keyword>
<dbReference type="SUPFAM" id="SSF64005">
    <property type="entry name" value="Undecaprenyl diphosphate synthase"/>
    <property type="match status" value="1"/>
</dbReference>
<dbReference type="Pfam" id="PF05181">
    <property type="entry name" value="XPA_C"/>
    <property type="match status" value="1"/>
</dbReference>
<dbReference type="GO" id="GO:1901255">
    <property type="term" value="P:nucleotide-excision repair involved in interstrand cross-link repair"/>
    <property type="evidence" value="ECO:0007669"/>
    <property type="project" value="TreeGrafter"/>
</dbReference>
<dbReference type="InterPro" id="IPR000465">
    <property type="entry name" value="XPA/RAD14"/>
</dbReference>
<dbReference type="InterPro" id="IPR001441">
    <property type="entry name" value="UPP_synth-like"/>
</dbReference>
<keyword evidence="5" id="KW-1133">Transmembrane helix</keyword>
<reference evidence="7" key="2">
    <citation type="journal article" date="2019" name="IMA Fungus">
        <title>Genome sequencing and comparison of five Tilletia species to identify candidate genes for the detection of regulated species infecting wheat.</title>
        <authorList>
            <person name="Nguyen H.D.T."/>
            <person name="Sultana T."/>
            <person name="Kesanakurti P."/>
            <person name="Hambleton S."/>
        </authorList>
    </citation>
    <scope>NUCLEOTIDE SEQUENCE</scope>
    <source>
        <strain evidence="7">DAOMC 236416</strain>
    </source>
</reference>
<accession>A0A8T8SDT0</accession>
<evidence type="ECO:0000259" key="6">
    <source>
        <dbReference type="Pfam" id="PF05181"/>
    </source>
</evidence>
<evidence type="ECO:0000256" key="5">
    <source>
        <dbReference type="SAM" id="Phobius"/>
    </source>
</evidence>
<keyword evidence="4" id="KW-0539">Nucleus</keyword>
<dbReference type="GO" id="GO:0016765">
    <property type="term" value="F:transferase activity, transferring alkyl or aryl (other than methyl) groups"/>
    <property type="evidence" value="ECO:0007669"/>
    <property type="project" value="InterPro"/>
</dbReference>
<evidence type="ECO:0000256" key="2">
    <source>
        <dbReference type="ARBA" id="ARBA00022679"/>
    </source>
</evidence>
<dbReference type="InterPro" id="IPR037129">
    <property type="entry name" value="XPA_sf"/>
</dbReference>
<dbReference type="PANTHER" id="PTHR10142:SF0">
    <property type="entry name" value="DNA REPAIR PROTEIN COMPLEMENTING XP-A CELLS"/>
    <property type="match status" value="1"/>
</dbReference>
<dbReference type="PANTHER" id="PTHR10142">
    <property type="entry name" value="DNA REPAIR PROTEIN COMPLEMENTING XP-A CELLS"/>
    <property type="match status" value="1"/>
</dbReference>
<keyword evidence="5" id="KW-0472">Membrane</keyword>
<evidence type="ECO:0000256" key="1">
    <source>
        <dbReference type="ARBA" id="ARBA00004123"/>
    </source>
</evidence>
<dbReference type="NCBIfam" id="TIGR00598">
    <property type="entry name" value="rad14"/>
    <property type="match status" value="1"/>
</dbReference>
<feature type="non-terminal residue" evidence="7">
    <location>
        <position position="1"/>
    </location>
</feature>
<keyword evidence="8" id="KW-1185">Reference proteome</keyword>
<dbReference type="InterPro" id="IPR036424">
    <property type="entry name" value="UPP_synth-like_sf"/>
</dbReference>
<reference evidence="7" key="1">
    <citation type="submission" date="2016-04" db="EMBL/GenBank/DDBJ databases">
        <authorList>
            <person name="Nguyen H.D."/>
            <person name="Samba Siva P."/>
            <person name="Cullis J."/>
            <person name="Levesque C.A."/>
            <person name="Hambleton S."/>
        </authorList>
    </citation>
    <scope>NUCLEOTIDE SEQUENCE</scope>
    <source>
        <strain evidence="7">DAOMC 236416</strain>
    </source>
</reference>
<evidence type="ECO:0000313" key="7">
    <source>
        <dbReference type="EMBL" id="KAE8237482.1"/>
    </source>
</evidence>
<keyword evidence="2" id="KW-0808">Transferase</keyword>
<evidence type="ECO:0000313" key="8">
    <source>
        <dbReference type="Proteomes" id="UP000077521"/>
    </source>
</evidence>
<dbReference type="InterPro" id="IPR022656">
    <property type="entry name" value="XPA_C"/>
</dbReference>
<dbReference type="Proteomes" id="UP000077521">
    <property type="component" value="Unassembled WGS sequence"/>
</dbReference>
<dbReference type="SUPFAM" id="SSF46955">
    <property type="entry name" value="Putative DNA-binding domain"/>
    <property type="match status" value="1"/>
</dbReference>